<keyword evidence="3" id="KW-1133">Transmembrane helix</keyword>
<feature type="active site" description="Proton donor/acceptor" evidence="2">
    <location>
        <position position="140"/>
    </location>
</feature>
<keyword evidence="5" id="KW-1185">Reference proteome</keyword>
<dbReference type="RefSeq" id="WP_078767687.1">
    <property type="nucleotide sequence ID" value="NZ_FUWW01000002.1"/>
</dbReference>
<evidence type="ECO:0000256" key="1">
    <source>
        <dbReference type="ARBA" id="ARBA00022801"/>
    </source>
</evidence>
<sequence>MNNDNKSSGGRTRKIIVLLAVILIVVGVGIMLFQAISIQNAKNKDAELTSSTTTQTSTEQATVANKIDFDSLKKKNKEIYAWIKVPGTKVNYPIVQSSTDDAFYLKHSATDKSYSSSGAVYTQSMNKKDFTDRVTVIYGHNGYGDTYFTTLHRFEKQDFFEKHKKFVIYTANEKLTYRIVSAFKYDDRHIMNSFDFHDDNIFKEFIEMVQNPTSSNKNVSNSLDKEITIDDNIVVLSTCFTGQKSNRYLVCGVLVKNEKTN</sequence>
<feature type="active site" description="Acyl-thioester intermediate" evidence="2">
    <location>
        <position position="239"/>
    </location>
</feature>
<reference evidence="4 5" key="1">
    <citation type="submission" date="2017-02" db="EMBL/GenBank/DDBJ databases">
        <authorList>
            <person name="Peterson S.W."/>
        </authorList>
    </citation>
    <scope>NUCLEOTIDE SEQUENCE [LARGE SCALE GENOMIC DNA]</scope>
    <source>
        <strain evidence="4 5">ATCC 51222</strain>
    </source>
</reference>
<dbReference type="STRING" id="290054.SAMN02745114_00177"/>
<organism evidence="4 5">
    <name type="scientific">Eubacterium coprostanoligenes</name>
    <dbReference type="NCBI Taxonomy" id="290054"/>
    <lineage>
        <taxon>Bacteria</taxon>
        <taxon>Bacillati</taxon>
        <taxon>Bacillota</taxon>
        <taxon>Clostridia</taxon>
        <taxon>Eubacteriales</taxon>
        <taxon>Eubacteriaceae</taxon>
        <taxon>Eubacterium</taxon>
    </lineage>
</organism>
<keyword evidence="1" id="KW-0378">Hydrolase</keyword>
<accession>A0A1T4JY82</accession>
<feature type="transmembrane region" description="Helical" evidence="3">
    <location>
        <begin position="15"/>
        <end position="36"/>
    </location>
</feature>
<dbReference type="Proteomes" id="UP000190657">
    <property type="component" value="Unassembled WGS sequence"/>
</dbReference>
<evidence type="ECO:0000256" key="2">
    <source>
        <dbReference type="PIRSR" id="PIRSR605754-1"/>
    </source>
</evidence>
<dbReference type="GO" id="GO:0016787">
    <property type="term" value="F:hydrolase activity"/>
    <property type="evidence" value="ECO:0007669"/>
    <property type="project" value="UniProtKB-KW"/>
</dbReference>
<dbReference type="Pfam" id="PF04203">
    <property type="entry name" value="Sortase"/>
    <property type="match status" value="1"/>
</dbReference>
<dbReference type="AlphaFoldDB" id="A0A1T4JY82"/>
<keyword evidence="3" id="KW-0472">Membrane</keyword>
<dbReference type="SUPFAM" id="SSF63817">
    <property type="entry name" value="Sortase"/>
    <property type="match status" value="1"/>
</dbReference>
<dbReference type="InterPro" id="IPR005754">
    <property type="entry name" value="Sortase"/>
</dbReference>
<protein>
    <submittedName>
        <fullName evidence="4">Sortase B</fullName>
    </submittedName>
</protein>
<dbReference type="InterPro" id="IPR023365">
    <property type="entry name" value="Sortase_dom-sf"/>
</dbReference>
<evidence type="ECO:0000256" key="3">
    <source>
        <dbReference type="SAM" id="Phobius"/>
    </source>
</evidence>
<keyword evidence="3" id="KW-0812">Transmembrane</keyword>
<proteinExistence type="predicted"/>
<gene>
    <name evidence="4" type="ORF">SAMN02745114_00177</name>
</gene>
<name>A0A1T4JY82_9FIRM</name>
<dbReference type="OrthoDB" id="9806013at2"/>
<dbReference type="CDD" id="cd05826">
    <property type="entry name" value="Sortase_B"/>
    <property type="match status" value="1"/>
</dbReference>
<dbReference type="Gene3D" id="2.40.260.10">
    <property type="entry name" value="Sortase"/>
    <property type="match status" value="1"/>
</dbReference>
<dbReference type="EMBL" id="FUWW01000002">
    <property type="protein sequence ID" value="SJZ35222.1"/>
    <property type="molecule type" value="Genomic_DNA"/>
</dbReference>
<evidence type="ECO:0000313" key="5">
    <source>
        <dbReference type="Proteomes" id="UP000190657"/>
    </source>
</evidence>
<evidence type="ECO:0000313" key="4">
    <source>
        <dbReference type="EMBL" id="SJZ35222.1"/>
    </source>
</evidence>
<dbReference type="InterPro" id="IPR009835">
    <property type="entry name" value="SrtB"/>
</dbReference>